<accession>A0AAD8ND31</accession>
<organism evidence="2 3">
    <name type="scientific">Heracleum sosnowskyi</name>
    <dbReference type="NCBI Taxonomy" id="360622"/>
    <lineage>
        <taxon>Eukaryota</taxon>
        <taxon>Viridiplantae</taxon>
        <taxon>Streptophyta</taxon>
        <taxon>Embryophyta</taxon>
        <taxon>Tracheophyta</taxon>
        <taxon>Spermatophyta</taxon>
        <taxon>Magnoliopsida</taxon>
        <taxon>eudicotyledons</taxon>
        <taxon>Gunneridae</taxon>
        <taxon>Pentapetalae</taxon>
        <taxon>asterids</taxon>
        <taxon>campanulids</taxon>
        <taxon>Apiales</taxon>
        <taxon>Apiaceae</taxon>
        <taxon>Apioideae</taxon>
        <taxon>apioid superclade</taxon>
        <taxon>Tordylieae</taxon>
        <taxon>Tordyliinae</taxon>
        <taxon>Heracleum</taxon>
    </lineage>
</organism>
<keyword evidence="3" id="KW-1185">Reference proteome</keyword>
<evidence type="ECO:0000313" key="3">
    <source>
        <dbReference type="Proteomes" id="UP001237642"/>
    </source>
</evidence>
<gene>
    <name evidence="2" type="ORF">POM88_004157</name>
</gene>
<feature type="compositionally biased region" description="Basic residues" evidence="1">
    <location>
        <begin position="85"/>
        <end position="97"/>
    </location>
</feature>
<feature type="compositionally biased region" description="Basic and acidic residues" evidence="1">
    <location>
        <begin position="51"/>
        <end position="70"/>
    </location>
</feature>
<feature type="compositionally biased region" description="Basic and acidic residues" evidence="1">
    <location>
        <begin position="98"/>
        <end position="108"/>
    </location>
</feature>
<dbReference type="AlphaFoldDB" id="A0AAD8ND31"/>
<evidence type="ECO:0000313" key="2">
    <source>
        <dbReference type="EMBL" id="KAK1404552.1"/>
    </source>
</evidence>
<dbReference type="EMBL" id="JAUIZM010000001">
    <property type="protein sequence ID" value="KAK1404552.1"/>
    <property type="molecule type" value="Genomic_DNA"/>
</dbReference>
<feature type="region of interest" description="Disordered" evidence="1">
    <location>
        <begin position="47"/>
        <end position="112"/>
    </location>
</feature>
<feature type="region of interest" description="Disordered" evidence="1">
    <location>
        <begin position="247"/>
        <end position="269"/>
    </location>
</feature>
<feature type="compositionally biased region" description="Basic and acidic residues" evidence="1">
    <location>
        <begin position="247"/>
        <end position="261"/>
    </location>
</feature>
<dbReference type="Proteomes" id="UP001237642">
    <property type="component" value="Unassembled WGS sequence"/>
</dbReference>
<proteinExistence type="predicted"/>
<comment type="caution">
    <text evidence="2">The sequence shown here is derived from an EMBL/GenBank/DDBJ whole genome shotgun (WGS) entry which is preliminary data.</text>
</comment>
<sequence length="269" mass="31352">MRFNAEVPSVRGATEEAQKNFLIAGLREGSKFWKTLQAREPETLAEFYEQAEPHKRVEKSMRDLRSSGRRMEKRGRSSSPEERRKTFKRSPSPKKFNKARENVSKETGRPYTTKWQNHTPLVASIDHIYATYAGKGVFKKATPLTEYSKRDTSKYCAYHESTRHHTADFRQLKDEIESLIRQRKLTEWVVKEVRKNKSEYRQVPPPPPIIKDGDTERTDRADSIHVIIGGPHVGGDSKKAMERYAREAKDRPLTNVHRLEQRPPYLFTK</sequence>
<evidence type="ECO:0000256" key="1">
    <source>
        <dbReference type="SAM" id="MobiDB-lite"/>
    </source>
</evidence>
<name>A0AAD8ND31_9APIA</name>
<reference evidence="2" key="2">
    <citation type="submission" date="2023-05" db="EMBL/GenBank/DDBJ databases">
        <authorList>
            <person name="Schelkunov M.I."/>
        </authorList>
    </citation>
    <scope>NUCLEOTIDE SEQUENCE</scope>
    <source>
        <strain evidence="2">Hsosn_3</strain>
        <tissue evidence="2">Leaf</tissue>
    </source>
</reference>
<reference evidence="2" key="1">
    <citation type="submission" date="2023-02" db="EMBL/GenBank/DDBJ databases">
        <title>Genome of toxic invasive species Heracleum sosnowskyi carries increased number of genes despite the absence of recent whole-genome duplications.</title>
        <authorList>
            <person name="Schelkunov M."/>
            <person name="Shtratnikova V."/>
            <person name="Makarenko M."/>
            <person name="Klepikova A."/>
            <person name="Omelchenko D."/>
            <person name="Novikova G."/>
            <person name="Obukhova E."/>
            <person name="Bogdanov V."/>
            <person name="Penin A."/>
            <person name="Logacheva M."/>
        </authorList>
    </citation>
    <scope>NUCLEOTIDE SEQUENCE</scope>
    <source>
        <strain evidence="2">Hsosn_3</strain>
        <tissue evidence="2">Leaf</tissue>
    </source>
</reference>
<protein>
    <submittedName>
        <fullName evidence="2">Uncharacterized protein</fullName>
    </submittedName>
</protein>